<dbReference type="PANTHER" id="PTHR33392:SF6">
    <property type="entry name" value="POLYISOPRENYL-TEICHOIC ACID--PEPTIDOGLYCAN TEICHOIC ACID TRANSFERASE TAGU"/>
    <property type="match status" value="1"/>
</dbReference>
<evidence type="ECO:0000313" key="6">
    <source>
        <dbReference type="EMBL" id="RRQ79747.1"/>
    </source>
</evidence>
<evidence type="ECO:0000256" key="1">
    <source>
        <dbReference type="ARBA" id="ARBA00006068"/>
    </source>
</evidence>
<accession>A0A426RX25</accession>
<keyword evidence="7" id="KW-1185">Reference proteome</keyword>
<comment type="similarity">
    <text evidence="1">Belongs to the LytR/CpsA/Psr (LCP) family.</text>
</comment>
<dbReference type="RefSeq" id="WP_093680690.1">
    <property type="nucleotide sequence ID" value="NZ_JBEXUN010000068.1"/>
</dbReference>
<proteinExistence type="inferred from homology"/>
<evidence type="ECO:0000256" key="3">
    <source>
        <dbReference type="SAM" id="Phobius"/>
    </source>
</evidence>
<dbReference type="Proteomes" id="UP000276379">
    <property type="component" value="Unassembled WGS sequence"/>
</dbReference>
<protein>
    <submittedName>
        <fullName evidence="6">LytR family transcriptional regulator</fullName>
    </submittedName>
</protein>
<feature type="compositionally biased region" description="Basic and acidic residues" evidence="2">
    <location>
        <begin position="1"/>
        <end position="11"/>
    </location>
</feature>
<keyword evidence="3" id="KW-1133">Transmembrane helix</keyword>
<comment type="caution">
    <text evidence="6">The sequence shown here is derived from an EMBL/GenBank/DDBJ whole genome shotgun (WGS) entry which is preliminary data.</text>
</comment>
<name>A0A426RX25_9ACTN</name>
<dbReference type="NCBIfam" id="TIGR00350">
    <property type="entry name" value="lytR_cpsA_psr"/>
    <property type="match status" value="1"/>
</dbReference>
<feature type="region of interest" description="Disordered" evidence="2">
    <location>
        <begin position="591"/>
        <end position="614"/>
    </location>
</feature>
<keyword evidence="3" id="KW-0472">Membrane</keyword>
<dbReference type="Pfam" id="PF03816">
    <property type="entry name" value="LytR_cpsA_psr"/>
    <property type="match status" value="1"/>
</dbReference>
<feature type="transmembrane region" description="Helical" evidence="3">
    <location>
        <begin position="141"/>
        <end position="164"/>
    </location>
</feature>
<dbReference type="PANTHER" id="PTHR33392">
    <property type="entry name" value="POLYISOPRENYL-TEICHOIC ACID--PEPTIDOGLYCAN TEICHOIC ACID TRANSFERASE TAGU"/>
    <property type="match status" value="1"/>
</dbReference>
<sequence>MDAQGRGRADNIDPADQWVLNPNTGEYELRLPPSGTQSVPGPRRPSAQDGEGARRRRRNDMAPGETREMSKVPAQDGGPEGGGTRTQEGGRTRDGSRAGDKARAGDVPPPRTSRRRTTEPEGAPGRRGRRPVKKKSKAKKVLAWTAGGTAFALVAVGAAGYLYLKHLEGNISSTDVGDAGSKGFSKDEAFNLLIIGTDKRTGKGNEGYGDSGSVGHADTNILLHVSKDRTNATALSIPRDLIVNVPDCPTKQPDGSTKVVQGTDNVRFNTSLGQDGRDPGCTMRTVEAVTGIHVDHFMMADFNAVKTLTSAVGGVEVCVAHPVDDKESHLKLPAGKSVVEGEQALAFVRTRHSFGNQGDLDRIKVQQQFLGSLMRKMSSGDTLSDPSKLMDLAEAATKALTVDTGIKSINTLKDMALELKKVPPKNITFTTVPVVDNPAEKVHATVVLNQSAAPSVFQAIQNDVSFTDVKRKQKAAKDAQAARLKGSKSAPGDVRVRILNSEAAPGSAQAVLDWLQNTEGVLKSENAGNAPAGLQKTTLEYAPDQAAQARELAALMGLPGSALKPGSSVVNSQGLPAMTLTLGKDFKGAGTPIAAPDTAPKVDKSTANEVKCAS</sequence>
<feature type="domain" description="Cell envelope-related transcriptional attenuator" evidence="4">
    <location>
        <begin position="216"/>
        <end position="378"/>
    </location>
</feature>
<feature type="domain" description="LytR/CpsA/Psr regulator C-terminal" evidence="5">
    <location>
        <begin position="493"/>
        <end position="586"/>
    </location>
</feature>
<feature type="compositionally biased region" description="Basic and acidic residues" evidence="2">
    <location>
        <begin position="88"/>
        <end position="104"/>
    </location>
</feature>
<dbReference type="InterPro" id="IPR027381">
    <property type="entry name" value="LytR/CpsA/Psr_C"/>
</dbReference>
<evidence type="ECO:0000259" key="5">
    <source>
        <dbReference type="Pfam" id="PF13399"/>
    </source>
</evidence>
<dbReference type="EMBL" id="PDES01000018">
    <property type="protein sequence ID" value="RRQ79747.1"/>
    <property type="molecule type" value="Genomic_DNA"/>
</dbReference>
<reference evidence="6 7" key="1">
    <citation type="submission" date="2017-10" db="EMBL/GenBank/DDBJ databases">
        <title>Draft genome of actinobacteria isolated from guarana (Paullinia cupana (Mart.) Ducke.</title>
        <authorList>
            <person name="Siqueira K.A."/>
            <person name="Liotti R.G."/>
            <person name="Mendes T.A."/>
            <person name="Soares M.A."/>
        </authorList>
    </citation>
    <scope>NUCLEOTIDE SEQUENCE [LARGE SCALE GENOMIC DNA]</scope>
    <source>
        <strain evidence="6 7">199</strain>
    </source>
</reference>
<gene>
    <name evidence="6" type="ORF">CQW44_33745</name>
</gene>
<dbReference type="Gene3D" id="3.40.630.190">
    <property type="entry name" value="LCP protein"/>
    <property type="match status" value="1"/>
</dbReference>
<dbReference type="InterPro" id="IPR004474">
    <property type="entry name" value="LytR_CpsA_psr"/>
</dbReference>
<dbReference type="InterPro" id="IPR050922">
    <property type="entry name" value="LytR/CpsA/Psr_CW_biosynth"/>
</dbReference>
<feature type="region of interest" description="Disordered" evidence="2">
    <location>
        <begin position="1"/>
        <end position="138"/>
    </location>
</feature>
<evidence type="ECO:0000256" key="2">
    <source>
        <dbReference type="SAM" id="MobiDB-lite"/>
    </source>
</evidence>
<organism evidence="6 7">
    <name type="scientific">Streptomyces griseofuscus</name>
    <dbReference type="NCBI Taxonomy" id="146922"/>
    <lineage>
        <taxon>Bacteria</taxon>
        <taxon>Bacillati</taxon>
        <taxon>Actinomycetota</taxon>
        <taxon>Actinomycetes</taxon>
        <taxon>Kitasatosporales</taxon>
        <taxon>Streptomycetaceae</taxon>
        <taxon>Streptomyces</taxon>
    </lineage>
</organism>
<keyword evidence="3" id="KW-0812">Transmembrane</keyword>
<feature type="compositionally biased region" description="Basic residues" evidence="2">
    <location>
        <begin position="126"/>
        <end position="138"/>
    </location>
</feature>
<evidence type="ECO:0000313" key="7">
    <source>
        <dbReference type="Proteomes" id="UP000276379"/>
    </source>
</evidence>
<evidence type="ECO:0000259" key="4">
    <source>
        <dbReference type="Pfam" id="PF03816"/>
    </source>
</evidence>
<dbReference type="Pfam" id="PF13399">
    <property type="entry name" value="LytR_C"/>
    <property type="match status" value="1"/>
</dbReference>
<dbReference type="AlphaFoldDB" id="A0A426RX25"/>